<protein>
    <submittedName>
        <fullName evidence="2">Uncharacterized protein</fullName>
    </submittedName>
</protein>
<keyword evidence="1" id="KW-0732">Signal</keyword>
<sequence>MSRCLALLLAVLLLFPPEADLADTLRAATLAGDAVEALGGFRAFPRGAGGLSPVEVCLSGEGFGRGPLVLLRSDGGEVRCFTLRRPEPGAPAALSPCPLPPPCRAPDWTRVSKPELFLFFLLHSAGL</sequence>
<dbReference type="EMBL" id="JACRTB010000007">
    <property type="protein sequence ID" value="MBC8575875.1"/>
    <property type="molecule type" value="Genomic_DNA"/>
</dbReference>
<name>A0ABR7NI56_9FIRM</name>
<dbReference type="RefSeq" id="WP_262399444.1">
    <property type="nucleotide sequence ID" value="NZ_JACRTB010000007.1"/>
</dbReference>
<comment type="caution">
    <text evidence="2">The sequence shown here is derived from an EMBL/GenBank/DDBJ whole genome shotgun (WGS) entry which is preliminary data.</text>
</comment>
<gene>
    <name evidence="2" type="ORF">H8717_05545</name>
</gene>
<organism evidence="2 3">
    <name type="scientific">Yanshouia hominis</name>
    <dbReference type="NCBI Taxonomy" id="2763673"/>
    <lineage>
        <taxon>Bacteria</taxon>
        <taxon>Bacillati</taxon>
        <taxon>Bacillota</taxon>
        <taxon>Clostridia</taxon>
        <taxon>Eubacteriales</taxon>
        <taxon>Oscillospiraceae</taxon>
        <taxon>Yanshouia</taxon>
    </lineage>
</organism>
<feature type="signal peptide" evidence="1">
    <location>
        <begin position="1"/>
        <end position="22"/>
    </location>
</feature>
<evidence type="ECO:0000313" key="2">
    <source>
        <dbReference type="EMBL" id="MBC8575875.1"/>
    </source>
</evidence>
<feature type="chain" id="PRO_5045209248" evidence="1">
    <location>
        <begin position="23"/>
        <end position="127"/>
    </location>
</feature>
<keyword evidence="3" id="KW-1185">Reference proteome</keyword>
<accession>A0ABR7NI56</accession>
<evidence type="ECO:0000256" key="1">
    <source>
        <dbReference type="SAM" id="SignalP"/>
    </source>
</evidence>
<dbReference type="Proteomes" id="UP000658131">
    <property type="component" value="Unassembled WGS sequence"/>
</dbReference>
<proteinExistence type="predicted"/>
<reference evidence="2 3" key="1">
    <citation type="submission" date="2020-08" db="EMBL/GenBank/DDBJ databases">
        <title>Genome public.</title>
        <authorList>
            <person name="Liu C."/>
            <person name="Sun Q."/>
        </authorList>
    </citation>
    <scope>NUCLEOTIDE SEQUENCE [LARGE SCALE GENOMIC DNA]</scope>
    <source>
        <strain evidence="2 3">BX1</strain>
    </source>
</reference>
<evidence type="ECO:0000313" key="3">
    <source>
        <dbReference type="Proteomes" id="UP000658131"/>
    </source>
</evidence>